<feature type="region of interest" description="Disordered" evidence="1">
    <location>
        <begin position="15"/>
        <end position="35"/>
    </location>
</feature>
<organism evidence="3 4">
    <name type="scientific">Trichinella pseudospiralis</name>
    <name type="common">Parasitic roundworm</name>
    <dbReference type="NCBI Taxonomy" id="6337"/>
    <lineage>
        <taxon>Eukaryota</taxon>
        <taxon>Metazoa</taxon>
        <taxon>Ecdysozoa</taxon>
        <taxon>Nematoda</taxon>
        <taxon>Enoplea</taxon>
        <taxon>Dorylaimia</taxon>
        <taxon>Trichinellida</taxon>
        <taxon>Trichinellidae</taxon>
        <taxon>Trichinella</taxon>
    </lineage>
</organism>
<proteinExistence type="predicted"/>
<comment type="caution">
    <text evidence="3">The sequence shown here is derived from an EMBL/GenBank/DDBJ whole genome shotgun (WGS) entry which is preliminary data.</text>
</comment>
<gene>
    <name evidence="3" type="primary">slc7a6</name>
    <name evidence="3" type="ORF">T4D_10566</name>
</gene>
<evidence type="ECO:0000313" key="4">
    <source>
        <dbReference type="Proteomes" id="UP000054995"/>
    </source>
</evidence>
<sequence>MIVVVEKQSLKMNDLSPDKERNNLKSSGNDDGSGKIKLQRSVSLLNGITIIIGCIIGSGIFVSPKGVHERNFSIEL</sequence>
<dbReference type="Proteomes" id="UP000054995">
    <property type="component" value="Unassembled WGS sequence"/>
</dbReference>
<keyword evidence="4" id="KW-1185">Reference proteome</keyword>
<evidence type="ECO:0000313" key="3">
    <source>
        <dbReference type="EMBL" id="KRY91725.1"/>
    </source>
</evidence>
<accession>A0A0V1G0I9</accession>
<reference evidence="3 4" key="1">
    <citation type="submission" date="2015-01" db="EMBL/GenBank/DDBJ databases">
        <title>Evolution of Trichinella species and genotypes.</title>
        <authorList>
            <person name="Korhonen P.K."/>
            <person name="Edoardo P."/>
            <person name="Giuseppe L.R."/>
            <person name="Gasser R.B."/>
        </authorList>
    </citation>
    <scope>NUCLEOTIDE SEQUENCE [LARGE SCALE GENOMIC DNA]</scope>
    <source>
        <strain evidence="3">ISS470</strain>
    </source>
</reference>
<dbReference type="EMBL" id="JYDT01000011">
    <property type="protein sequence ID" value="KRY91725.1"/>
    <property type="molecule type" value="Genomic_DNA"/>
</dbReference>
<evidence type="ECO:0000256" key="1">
    <source>
        <dbReference type="SAM" id="MobiDB-lite"/>
    </source>
</evidence>
<dbReference type="AlphaFoldDB" id="A0A0V1G0I9"/>
<name>A0A0V1G0I9_TRIPS</name>
<evidence type="ECO:0000256" key="2">
    <source>
        <dbReference type="SAM" id="Phobius"/>
    </source>
</evidence>
<protein>
    <submittedName>
        <fullName evidence="3">Y+L amino acid transporter 2</fullName>
    </submittedName>
</protein>
<feature type="transmembrane region" description="Helical" evidence="2">
    <location>
        <begin position="44"/>
        <end position="62"/>
    </location>
</feature>
<keyword evidence="2" id="KW-0812">Transmembrane</keyword>
<keyword evidence="2" id="KW-0472">Membrane</keyword>
<keyword evidence="2" id="KW-1133">Transmembrane helix</keyword>